<dbReference type="InterPro" id="IPR011990">
    <property type="entry name" value="TPR-like_helical_dom_sf"/>
</dbReference>
<reference evidence="7 8" key="1">
    <citation type="journal article" date="2011" name="Science">
        <title>Comparative functional genomics of the fission yeasts.</title>
        <authorList>
            <person name="Rhind N."/>
            <person name="Chen Z."/>
            <person name="Yassour M."/>
            <person name="Thompson D.A."/>
            <person name="Haas B.J."/>
            <person name="Habib N."/>
            <person name="Wapinski I."/>
            <person name="Roy S."/>
            <person name="Lin M.F."/>
            <person name="Heiman D.I."/>
            <person name="Young S.K."/>
            <person name="Furuya K."/>
            <person name="Guo Y."/>
            <person name="Pidoux A."/>
            <person name="Chen H.M."/>
            <person name="Robbertse B."/>
            <person name="Goldberg J.M."/>
            <person name="Aoki K."/>
            <person name="Bayne E.H."/>
            <person name="Berlin A.M."/>
            <person name="Desjardins C.A."/>
            <person name="Dobbs E."/>
            <person name="Dukaj L."/>
            <person name="Fan L."/>
            <person name="FitzGerald M.G."/>
            <person name="French C."/>
            <person name="Gujja S."/>
            <person name="Hansen K."/>
            <person name="Keifenheim D."/>
            <person name="Levin J.Z."/>
            <person name="Mosher R.A."/>
            <person name="Mueller C.A."/>
            <person name="Pfiffner J."/>
            <person name="Priest M."/>
            <person name="Russ C."/>
            <person name="Smialowska A."/>
            <person name="Swoboda P."/>
            <person name="Sykes S.M."/>
            <person name="Vaughn M."/>
            <person name="Vengrova S."/>
            <person name="Yoder R."/>
            <person name="Zeng Q."/>
            <person name="Allshire R."/>
            <person name="Baulcombe D."/>
            <person name="Birren B.W."/>
            <person name="Brown W."/>
            <person name="Ekwall K."/>
            <person name="Kellis M."/>
            <person name="Leatherwood J."/>
            <person name="Levin H."/>
            <person name="Margalit H."/>
            <person name="Martienssen R."/>
            <person name="Nieduszynski C.A."/>
            <person name="Spatafora J.W."/>
            <person name="Friedman N."/>
            <person name="Dalgaard J.Z."/>
            <person name="Baumann P."/>
            <person name="Niki H."/>
            <person name="Regev A."/>
            <person name="Nusbaum C."/>
        </authorList>
    </citation>
    <scope>NUCLEOTIDE SEQUENCE [LARGE SCALE GENOMIC DNA]</scope>
    <source>
        <strain evidence="8">yFS286</strain>
    </source>
</reference>
<proteinExistence type="inferred from homology"/>
<dbReference type="InterPro" id="IPR003152">
    <property type="entry name" value="FATC_dom"/>
</dbReference>
<dbReference type="SUPFAM" id="SSF48452">
    <property type="entry name" value="TPR-like"/>
    <property type="match status" value="1"/>
</dbReference>
<dbReference type="eggNOG" id="KOG0889">
    <property type="taxonomic scope" value="Eukaryota"/>
</dbReference>
<dbReference type="InterPro" id="IPR050517">
    <property type="entry name" value="DDR_Repair_Kinase"/>
</dbReference>
<dbReference type="PROSITE" id="PS51190">
    <property type="entry name" value="FATC"/>
    <property type="match status" value="1"/>
</dbReference>
<dbReference type="Pfam" id="PF00454">
    <property type="entry name" value="PI3_PI4_kinase"/>
    <property type="match status" value="1"/>
</dbReference>
<dbReference type="OrthoDB" id="5570127at2759"/>
<dbReference type="CDD" id="cd05163">
    <property type="entry name" value="PIKK_TRRAP"/>
    <property type="match status" value="1"/>
</dbReference>
<dbReference type="InterPro" id="IPR016024">
    <property type="entry name" value="ARM-type_fold"/>
</dbReference>
<dbReference type="InterPro" id="IPR003151">
    <property type="entry name" value="PIK-rel_kinase_FAT"/>
</dbReference>
<comment type="similarity">
    <text evidence="1">Belongs to the PI3/PI4-kinase family. TRA1 subfamily.</text>
</comment>
<dbReference type="GO" id="GO:0005634">
    <property type="term" value="C:nucleus"/>
    <property type="evidence" value="ECO:0007669"/>
    <property type="project" value="TreeGrafter"/>
</dbReference>
<feature type="domain" description="PI3K/PI4K catalytic" evidence="4">
    <location>
        <begin position="3266"/>
        <end position="3603"/>
    </location>
</feature>
<dbReference type="PANTHER" id="PTHR11139">
    <property type="entry name" value="ATAXIA TELANGIECTASIA MUTATED ATM -RELATED"/>
    <property type="match status" value="1"/>
</dbReference>
<dbReference type="Pfam" id="PF02259">
    <property type="entry name" value="FAT"/>
    <property type="match status" value="1"/>
</dbReference>
<evidence type="ECO:0000313" key="7">
    <source>
        <dbReference type="EMBL" id="EPX74408.1"/>
    </source>
</evidence>
<dbReference type="SUPFAM" id="SSF56112">
    <property type="entry name" value="Protein kinase-like (PK-like)"/>
    <property type="match status" value="1"/>
</dbReference>
<dbReference type="InterPro" id="IPR000403">
    <property type="entry name" value="PI3/4_kinase_cat_dom"/>
</dbReference>
<evidence type="ECO:0000313" key="8">
    <source>
        <dbReference type="Proteomes" id="UP000016088"/>
    </source>
</evidence>
<dbReference type="SMART" id="SM00146">
    <property type="entry name" value="PI3Kc"/>
    <property type="match status" value="1"/>
</dbReference>
<sequence length="3632" mass="415526">MDGTQCEYWCNRLCDVGLDSKQKTNTAIEIRDALDDVLLSQRRDFEPLKPLLEAIITLLEKEQPVFSSLAATHRLRITLLEVLKKISMYNEFEAWVNRTFKLLLFIIVNDNEEMVVLALKLIVHLFKDFSIASKAHVNDFLCLVADAYNSMPSVIAEAVPSRSGPSTPSSHPASGPLSASPTEIGFESTGSKSIPKASLSFKMLNECPVIVFLLFQTYKDLIPRWLPILASLAVQFISLRPTPQAEAHRLAASQNEVFSGVVPSLRRNSQYNDLMSAQVKSFSFLAYLVRGFGPSLKQFENSIAHCTMQLFTDCPSELYHTRKELLVATRHILSTDYLRSFIPYIDQLLDIKILVGQGVSVQRCLKPMAFSTLADLLHHVRMDLTPNQVYKAINIYFGVIMEENYTSAIQAMATKLILNMTETIVAFNDFSVRRPLLFVILNNLLRKLQLLNSDLEQLQNNMKKADDADDVNVQIHDLPMFKNPGASPEVSIPEKIKGRLFLFKNIVLGLKTVFYGLKQCNLPVPPGSIFTQQEWSSKLHFGSKSELSIISDILIESLKGFRYYQVEESEEFLKSEKSVSSSQEPAPPPAQTTKLVEQKELIEVLATLYIRMDPSSFVEILETTFPKIFNCLVENLALLHLIQSWMTAEITSLNSTNIILSFLCKKIVKVGTDQSSEISVLLRLFKLAFMTVNIYPEKNEEVLRPHISFIISNCLELSTSASHPLNYAYLLKALFRNISGGKFDSLYKEILPLLQLMLESFNRLMYTATITSHKELYAELCLTLPIRLSVLLPHMNYLMKPLVIAFKGSPEIASQGLRIFELCLDNLTQEFFDALLEPIMPDLLSSLWNHLRLTQSNMHLHQSTVRILGKMGGRNRQISIGTFGFDNLKGPSDLSALKLTFLNSNKSMDFHFFQYLFAASSTINDQKSSRTERSDAFRFLKNSLLALFDSSIDSDIIWDKVHIISRHLAEISSEQIENLNLHTLGPIKNEKFYQQNLMVSTIFKSLIEAQALSDFKDEAGFVLKRSAEWIVITSILKVHESLALKNQQEMFEKEANSSYLDITCFIDGILLSLCSEDSRTRENSLTLINHYLDTHKVLMDSESNIWKLPSFQQLFKTLCQYCYMELWYQKNAGFLGLRSLFSCTIDKKHWLEFKLTEILRALFFILKDVPSDFGVLRLTEVQNFIIDVVRQYCTDNSTRTEDEVKHLLSVFMPFCLELPHPNDQIRATVKQLIDTISKDCNITIETLLSPAKEALLGPIFGKPLRALPFTIQIGHIDAINYCLQQAPSFLGLSDELIRLFRETIAIADAEDDALVTMLKTSQSKDTSSLRKLRATCLQLLFSSLVTLKFDHPQHFPTRTKIIAIFFKSLYSSQEDIYSVAIPALKYVLTQNQKLPKELLQSGLRPVLMNLSDHNKLSVSCLEGLSRLLRLLTNYFKVEIGRKLLQHFSALSETNELERLSVYSLNGNQKIDMIVTLVSVFKDLPPLSVQFLGDLITSVGNVEKVVRRFLSSPLRRPLNEFLDFHAKDSWIYVINHINNPDIVNWHLQALKDPACNQLREMSSSFWDKIVELVSQTLSADNMTPVFAVSIMAEIFSNVGTIQNAGVVSAKLIVLSKSIYEILSNFNGWTYLCLSSCLDSITKLLLSLLELIDKKLEFALEVFRFKAEDIHNFLPTYIDVLCQSLLEGNASAKKNVFLICSSILADKSVRPSFKSFLLEKIVNPLMFSAVQENNFVDKEVIHSVYSNIWRLSVREVSDNSTTSDSFRMGILCLSTGLCKYHADMLNDYRKSIIMSAWNYFKSDDPMVKQAAYAAVSCFIAIYDTPAKIVTPVYISLLKAYQAEVRSFLDFSMDCLLPVIVTRLASPSDASFPLWAKLPRLVVSEDAQNVSQSLNVYKVICKAPDLFFKSSKHFVIPIINALPKLVSLPSHEPRFLAIDLVNVLYLWQKNMLDSDIPNMSSDTIFPISVIESVLSFLLKYLSFFPEQVESAGLSKRALQIFSQFLKIPRWGEYNFGWDFFEKLLAKTDNDEKTATIIANLWQVLGVYLEHKDLNFVQREHTNIIKLIDKNLRSGRLNIASSLKKTITILLESRPTVVEDEDEVTEVDEFKQSFTSLLHDNLSNGSNVEATICYLQIIQENQPESLDALLTALNKVFQKIAKDHIVACLQHSYQSATKTNVPAINDSANLLVALIDIIKVRMAALGDQRRWFLSVIVQLIEKSASYHLCCHILNVTKEWVVIKRDSFLTVKEKTALLLKMKTFEGRFDNELHKQANNLVSSIYRNPAFVQTELTARLKQAFLLATACRDFETRLDFMTILDSSMSRNAYSRLKYIFEASSWDTIPNFYWIKQANYILLGAINTDDKITVSENSLKFLSIDDVARDIASTKLEYPETRDAEKSQVKLELFRQQNSFFQQIKGLKVSELLIPLMHLQLLSDQEAYKLWKEVFPLAWSTLDAYDRDDLSKSLIYLLTREFHIKQVNSRPNVIGTLVSSFCNCSPKIELPPHLVKYLGKLYGIYHDAIIFLEGQLENSADLYQSAKVQESRNDAISELYASLSEEDMFYGHGRRTSKYLQTQVALSYEQLGMWGRAQQLYEQAQTKARSEAFPFSESEYNLWEDHWVLCAQKLQQWDVLTELAKHEGSSELLLECAWRISDWSSNRESLEVAIKSLSDIPTPRKLTFQSFMTLQKSLNQPASVKEFHQTLAEAIHLGLLKWHQLPEKINQSHFPLLHLFQQFVELQEASNIYSYLSSINTQNLPTNVQCIKSALQVWQERLPNVWDDISLWRDLLSWRQIIFSMVNRIYLPLIPKVQSTGSDSPASSNTSFFFRGYHETAWLINRFAHVARKHKLPSVCLNQLTKIYSLPNIEIQEAFYKLREQVLCYLQNPKELKNGLEIVSNTNLMYFNSRQKSEFYSLKGKFLEKLGKDDEANQTYAAAVQIDLGLSEAWAEWGRYNDINFRKSPENINAACNAVSCYLQAAGTYETYHARKMLARVLWILSLDNDEKLITKSYESYKGEIPGWHWLTFIPQLLSNLAKNDKRIAPQVLKKIAKSYPQALFFLLRTSREELFQLKRAESKGQEKLAVKSETAEDILEKPSWDYADEIMSILKTAYPLMALTMETLVDQIQSRFKGENDEDTFRLITALLNDAMQHSIRSGILTEETKRPSSTESNLSLFVDNILPLPYKEKFRQEFIDTPVGLKAYIRQLRKWRSYFESLLGKASKKQYLEYYSSFLCEFHHQKFEEIEVFGQYLSHKDNNNNFSCIERFLPEVEFVVGHGVCYRKITVRDNGGKLHSFIVQYPSGRNSRREERIMQFTRYLNDALNANTETRRRCLNFYVPSAVPLSSHIRLLEDQPSSVSLQTVYEDYSDVRKFAKDEPANVFTDELSKWMQSAASRFTSESSESEKLATRKELFAKRITIFEEIQKLFVPTTMLKDYFNNTFTNFSDFWLFRKSFSYQYACFSFLTYILSINSRVPSKIYFSKESGSVWSSEALPAMISSSPVYHNGEVVPFRFTPNINEFIGRTCRDGLLGPSIMAIARALSKPDFDLSMLLGIFVADDVQWWINQHTKVQTASFDFREKVNSNSDLIVRRVASLSQVAYGNLPVNQTAIDYLTQASSSKVLAQMDVLWAPWI</sequence>
<dbReference type="GO" id="GO:0000122">
    <property type="term" value="P:negative regulation of transcription by RNA polymerase II"/>
    <property type="evidence" value="ECO:0007669"/>
    <property type="project" value="EnsemblFungi"/>
</dbReference>
<dbReference type="GO" id="GO:0000124">
    <property type="term" value="C:SAGA complex"/>
    <property type="evidence" value="ECO:0007669"/>
    <property type="project" value="EnsemblFungi"/>
</dbReference>
<dbReference type="RefSeq" id="XP_013017559.1">
    <property type="nucleotide sequence ID" value="XM_013162105.1"/>
</dbReference>
<dbReference type="InterPro" id="IPR046807">
    <property type="entry name" value="Tra1_central"/>
</dbReference>
<feature type="coiled-coil region" evidence="2">
    <location>
        <begin position="441"/>
        <end position="468"/>
    </location>
</feature>
<protein>
    <submittedName>
        <fullName evidence="7">SAGA complex phosphatidylinositol kinase-like protein Tra1</fullName>
    </submittedName>
</protein>
<dbReference type="InterPro" id="IPR014009">
    <property type="entry name" value="PIK_FAT"/>
</dbReference>
<feature type="compositionally biased region" description="Polar residues" evidence="3">
    <location>
        <begin position="163"/>
        <end position="179"/>
    </location>
</feature>
<feature type="domain" description="FAT" evidence="5">
    <location>
        <begin position="2505"/>
        <end position="3065"/>
    </location>
</feature>
<dbReference type="Pfam" id="PF20206">
    <property type="entry name" value="Tra1_ring"/>
    <property type="match status" value="2"/>
</dbReference>
<keyword evidence="8" id="KW-1185">Reference proteome</keyword>
<dbReference type="EMBL" id="KE503206">
    <property type="protein sequence ID" value="EPX74408.1"/>
    <property type="molecule type" value="Genomic_DNA"/>
</dbReference>
<dbReference type="PROSITE" id="PS50290">
    <property type="entry name" value="PI3_4_KINASE_3"/>
    <property type="match status" value="1"/>
</dbReference>
<gene>
    <name evidence="7" type="ORF">SOCG_03617</name>
</gene>
<organism evidence="7 8">
    <name type="scientific">Schizosaccharomyces octosporus (strain yFS286)</name>
    <name type="common">Fission yeast</name>
    <name type="synonym">Octosporomyces octosporus</name>
    <dbReference type="NCBI Taxonomy" id="483514"/>
    <lineage>
        <taxon>Eukaryota</taxon>
        <taxon>Fungi</taxon>
        <taxon>Dikarya</taxon>
        <taxon>Ascomycota</taxon>
        <taxon>Taphrinomycotina</taxon>
        <taxon>Schizosaccharomycetes</taxon>
        <taxon>Schizosaccharomycetales</taxon>
        <taxon>Schizosaccharomycetaceae</taxon>
        <taxon>Schizosaccharomyces</taxon>
    </lineage>
</organism>
<dbReference type="PROSITE" id="PS51189">
    <property type="entry name" value="FAT"/>
    <property type="match status" value="1"/>
</dbReference>
<accession>S9Q420</accession>
<evidence type="ECO:0000259" key="6">
    <source>
        <dbReference type="PROSITE" id="PS51190"/>
    </source>
</evidence>
<name>S9Q420_SCHOY</name>
<evidence type="ECO:0000256" key="3">
    <source>
        <dbReference type="SAM" id="MobiDB-lite"/>
    </source>
</evidence>
<dbReference type="InterPro" id="IPR011009">
    <property type="entry name" value="Kinase-like_dom_sf"/>
</dbReference>
<keyword evidence="2" id="KW-0175">Coiled coil</keyword>
<evidence type="ECO:0000256" key="2">
    <source>
        <dbReference type="SAM" id="Coils"/>
    </source>
</evidence>
<dbReference type="HOGENOM" id="CLU_000129_1_0_1"/>
<feature type="region of interest" description="Disordered" evidence="3">
    <location>
        <begin position="159"/>
        <end position="179"/>
    </location>
</feature>
<dbReference type="GeneID" id="25032589"/>
<evidence type="ECO:0000256" key="1">
    <source>
        <dbReference type="ARBA" id="ARBA00007234"/>
    </source>
</evidence>
<dbReference type="OMA" id="CLDLYGQ"/>
<dbReference type="SUPFAM" id="SSF48371">
    <property type="entry name" value="ARM repeat"/>
    <property type="match status" value="3"/>
</dbReference>
<dbReference type="Proteomes" id="UP000016088">
    <property type="component" value="Unassembled WGS sequence"/>
</dbReference>
<dbReference type="VEuPathDB" id="FungiDB:SOCG_03617"/>
<feature type="domain" description="FATC" evidence="6">
    <location>
        <begin position="3600"/>
        <end position="3632"/>
    </location>
</feature>
<dbReference type="PANTHER" id="PTHR11139:SF1">
    <property type="entry name" value="TRANSFORMATION_TRANSCRIPTION DOMAIN-ASSOCIATED PROTEIN"/>
    <property type="match status" value="1"/>
</dbReference>
<evidence type="ECO:0000259" key="4">
    <source>
        <dbReference type="PROSITE" id="PS50290"/>
    </source>
</evidence>
<dbReference type="InterPro" id="IPR046805">
    <property type="entry name" value="Tra1_ring"/>
</dbReference>
<dbReference type="GO" id="GO:0004672">
    <property type="term" value="F:protein kinase activity"/>
    <property type="evidence" value="ECO:0007669"/>
    <property type="project" value="UniProtKB-ARBA"/>
</dbReference>
<evidence type="ECO:0000259" key="5">
    <source>
        <dbReference type="PROSITE" id="PS51189"/>
    </source>
</evidence>
<dbReference type="Pfam" id="PF20175">
    <property type="entry name" value="Tra1_central"/>
    <property type="match status" value="1"/>
</dbReference>